<sequence>MRIIAGKAKGTRLKMVPGKHVRPTADRVKESLFQVIGPFFDGGMALDLFAGTGALGLEALSRGLDKAVFIDSSRTSCDVIRMNAGASKLSDFVEVYRNDVQRALPLLKKRRLQFDYIFLDPPYKKNLLAPTIEKISKHGLLKEEGLIVAEHEAECVPPEEIGAFRRYRLLNYRDTSISLYEWGEPSESGSLSGEF</sequence>
<accession>A0A8I1ABU3</accession>
<dbReference type="AlphaFoldDB" id="A0A8I1ABU3"/>
<protein>
    <submittedName>
        <fullName evidence="3">16S rRNA (Guanine(966)-N(2))-methyltransferase RsmD</fullName>
        <ecNumber evidence="3">2.1.1.171</ecNumber>
    </submittedName>
</protein>
<dbReference type="SUPFAM" id="SSF53335">
    <property type="entry name" value="S-adenosyl-L-methionine-dependent methyltransferases"/>
    <property type="match status" value="1"/>
</dbReference>
<dbReference type="GO" id="GO:0003676">
    <property type="term" value="F:nucleic acid binding"/>
    <property type="evidence" value="ECO:0007669"/>
    <property type="project" value="InterPro"/>
</dbReference>
<dbReference type="PIRSF" id="PIRSF004553">
    <property type="entry name" value="CHP00095"/>
    <property type="match status" value="1"/>
</dbReference>
<dbReference type="Pfam" id="PF03602">
    <property type="entry name" value="Cons_hypoth95"/>
    <property type="match status" value="1"/>
</dbReference>
<dbReference type="Gene3D" id="3.40.50.150">
    <property type="entry name" value="Vaccinia Virus protein VP39"/>
    <property type="match status" value="1"/>
</dbReference>
<dbReference type="EMBL" id="JAECVW010000001">
    <property type="protein sequence ID" value="MBH8594280.1"/>
    <property type="molecule type" value="Genomic_DNA"/>
</dbReference>
<keyword evidence="4" id="KW-1185">Reference proteome</keyword>
<dbReference type="EC" id="2.1.1.171" evidence="3"/>
<organism evidence="3 4">
    <name type="scientific">Thermoactinomyces intermedius</name>
    <dbReference type="NCBI Taxonomy" id="2024"/>
    <lineage>
        <taxon>Bacteria</taxon>
        <taxon>Bacillati</taxon>
        <taxon>Bacillota</taxon>
        <taxon>Bacilli</taxon>
        <taxon>Bacillales</taxon>
        <taxon>Thermoactinomycetaceae</taxon>
        <taxon>Thermoactinomyces</taxon>
    </lineage>
</organism>
<dbReference type="RefSeq" id="WP_181730774.1">
    <property type="nucleotide sequence ID" value="NZ_JACEIR010000001.1"/>
</dbReference>
<evidence type="ECO:0000256" key="2">
    <source>
        <dbReference type="ARBA" id="ARBA00022679"/>
    </source>
</evidence>
<dbReference type="InterPro" id="IPR004398">
    <property type="entry name" value="RNA_MeTrfase_RsmD"/>
</dbReference>
<dbReference type="PANTHER" id="PTHR43542">
    <property type="entry name" value="METHYLTRANSFERASE"/>
    <property type="match status" value="1"/>
</dbReference>
<name>A0A8I1ABU3_THEIN</name>
<dbReference type="PANTHER" id="PTHR43542:SF1">
    <property type="entry name" value="METHYLTRANSFERASE"/>
    <property type="match status" value="1"/>
</dbReference>
<keyword evidence="1 3" id="KW-0489">Methyltransferase</keyword>
<evidence type="ECO:0000313" key="3">
    <source>
        <dbReference type="EMBL" id="MBH8594280.1"/>
    </source>
</evidence>
<proteinExistence type="predicted"/>
<dbReference type="Proteomes" id="UP000633619">
    <property type="component" value="Unassembled WGS sequence"/>
</dbReference>
<dbReference type="InterPro" id="IPR002052">
    <property type="entry name" value="DNA_methylase_N6_adenine_CS"/>
</dbReference>
<dbReference type="CDD" id="cd02440">
    <property type="entry name" value="AdoMet_MTases"/>
    <property type="match status" value="1"/>
</dbReference>
<evidence type="ECO:0000313" key="4">
    <source>
        <dbReference type="Proteomes" id="UP000633619"/>
    </source>
</evidence>
<keyword evidence="2 3" id="KW-0808">Transferase</keyword>
<reference evidence="3 4" key="1">
    <citation type="submission" date="2020-12" db="EMBL/GenBank/DDBJ databases">
        <title>WGS of Thermoactinomyces spp.</title>
        <authorList>
            <person name="Cheng K."/>
        </authorList>
    </citation>
    <scope>NUCLEOTIDE SEQUENCE [LARGE SCALE GENOMIC DNA]</scope>
    <source>
        <strain evidence="4">CICC 10671\DSM 43846</strain>
    </source>
</reference>
<comment type="caution">
    <text evidence="3">The sequence shown here is derived from an EMBL/GenBank/DDBJ whole genome shotgun (WGS) entry which is preliminary data.</text>
</comment>
<gene>
    <name evidence="3" type="primary">rsmD</name>
    <name evidence="3" type="ORF">I8U20_02945</name>
</gene>
<dbReference type="PROSITE" id="PS00092">
    <property type="entry name" value="N6_MTASE"/>
    <property type="match status" value="1"/>
</dbReference>
<dbReference type="NCBIfam" id="TIGR00095">
    <property type="entry name" value="16S rRNA (guanine(966)-N(2))-methyltransferase RsmD"/>
    <property type="match status" value="1"/>
</dbReference>
<dbReference type="InterPro" id="IPR029063">
    <property type="entry name" value="SAM-dependent_MTases_sf"/>
</dbReference>
<evidence type="ECO:0000256" key="1">
    <source>
        <dbReference type="ARBA" id="ARBA00022603"/>
    </source>
</evidence>
<dbReference type="GO" id="GO:0052913">
    <property type="term" value="F:16S rRNA (guanine(966)-N(2))-methyltransferase activity"/>
    <property type="evidence" value="ECO:0007669"/>
    <property type="project" value="UniProtKB-EC"/>
</dbReference>